<keyword evidence="1" id="KW-0175">Coiled coil</keyword>
<feature type="compositionally biased region" description="Basic and acidic residues" evidence="2">
    <location>
        <begin position="1228"/>
        <end position="1244"/>
    </location>
</feature>
<dbReference type="Proteomes" id="UP000717585">
    <property type="component" value="Unassembled WGS sequence"/>
</dbReference>
<dbReference type="SUPFAM" id="SSF57997">
    <property type="entry name" value="Tropomyosin"/>
    <property type="match status" value="1"/>
</dbReference>
<evidence type="ECO:0000256" key="1">
    <source>
        <dbReference type="SAM" id="Coils"/>
    </source>
</evidence>
<protein>
    <submittedName>
        <fullName evidence="3">Chromosome partition protein Smc</fullName>
    </submittedName>
</protein>
<dbReference type="EMBL" id="JAHDYR010000005">
    <property type="protein sequence ID" value="KAG9396746.1"/>
    <property type="molecule type" value="Genomic_DNA"/>
</dbReference>
<dbReference type="InterPro" id="IPR036322">
    <property type="entry name" value="WD40_repeat_dom_sf"/>
</dbReference>
<gene>
    <name evidence="3" type="ORF">J8273_1764</name>
</gene>
<evidence type="ECO:0000256" key="2">
    <source>
        <dbReference type="SAM" id="MobiDB-lite"/>
    </source>
</evidence>
<dbReference type="SUPFAM" id="SSF50978">
    <property type="entry name" value="WD40 repeat-like"/>
    <property type="match status" value="1"/>
</dbReference>
<feature type="coiled-coil region" evidence="1">
    <location>
        <begin position="787"/>
        <end position="814"/>
    </location>
</feature>
<proteinExistence type="predicted"/>
<feature type="region of interest" description="Disordered" evidence="2">
    <location>
        <begin position="1178"/>
        <end position="1268"/>
    </location>
</feature>
<feature type="compositionally biased region" description="Acidic residues" evidence="2">
    <location>
        <begin position="1211"/>
        <end position="1227"/>
    </location>
</feature>
<dbReference type="SUPFAM" id="SSF50998">
    <property type="entry name" value="Quinoprotein alcohol dehydrogenase-like"/>
    <property type="match status" value="1"/>
</dbReference>
<organism evidence="3 4">
    <name type="scientific">Carpediemonas membranifera</name>
    <dbReference type="NCBI Taxonomy" id="201153"/>
    <lineage>
        <taxon>Eukaryota</taxon>
        <taxon>Metamonada</taxon>
        <taxon>Carpediemonas-like organisms</taxon>
        <taxon>Carpediemonas</taxon>
    </lineage>
</organism>
<name>A0A8J6E4C3_9EUKA</name>
<feature type="coiled-coil region" evidence="1">
    <location>
        <begin position="903"/>
        <end position="958"/>
    </location>
</feature>
<dbReference type="Gene3D" id="2.130.10.10">
    <property type="entry name" value="YVTN repeat-like/Quinoprotein amine dehydrogenase"/>
    <property type="match status" value="1"/>
</dbReference>
<evidence type="ECO:0000313" key="3">
    <source>
        <dbReference type="EMBL" id="KAG9396746.1"/>
    </source>
</evidence>
<dbReference type="InterPro" id="IPR015943">
    <property type="entry name" value="WD40/YVTN_repeat-like_dom_sf"/>
</dbReference>
<sequence>MDRAMPVANCGAGYDEIWIGGGEYGTIRVYSETDGRQLATISVPSRTRVCHFALCHFPDESSFWVACEDGSLHIVSISDQEVTASIRHAHSAPILDMQSTTIDPHTHESMHPDKVPAHVWTAAADGVIRVWSARTGDLIDTLTFDGDTDVTTRSLLFMPKEDRSERTMWAACSNGDVLVYETRALHLMGSVPTDLLCDSPVDGPGPPVLQLCSIWTSGTARGVCMVHGDDTVSLWSAEYKLMDAMKGTPARRICADGRRLYIICEDGTLAMTTVEHGRFTPVTTLMAPRPALDFCPADTGTGVYVTDALGLCRWEAGALALSIEPATQWIPRILKKTAYGVVAAMNSGLVLMSTVSGGILETVADVDLDTPAVDVAVDDKGIWVTEQDGTLRILSDRLRLVAKFSAAHMQRLLETDLELPPSWSPPHRIFAPRTTPGRVWAVVGADLLTVWDFRQATGSLELRTAVSLSTVHSGPVALLEEDGAGVWSVDTDCTVVVWDVPSGPPEPRCAFRPTEANGRPVALISTTHGVGLFLSDGVVHFLEYCEGDIALQSTVRILHDDFEGCTLHAVHQLHSGDIVVGVTDPTGTHKVLLFNEALILHGVHSVEEAVTAGTLYHETLVLGLGNGQLRVLHSTGEELAIDHIIDVHTRCSMHSEVDEQTGRRVFHQRAEVTVRLSLGEVARMTEEDERVPDVHALEGQISELHEVVEAETRERERFKRLASSVGAETHDLRAKLEQAEAALAIAQATVAQRPEVEENEIFLEDAEAQTDAVEAPMAPDFDTEGEIEALQAEIDALRGSNRALEDQMVRVNRQSIERVRESDKKLEQVMAAANKSQQSLPKLKNDLSEMTRRADRLDLQLEQSRRAVRDAESTAQVLNGDNRQLREHLEVSEAAIAERNAAIDSLKRDVTRLAHDLSDAQLRAESVQVERDEATNRAAFLEAALARADHKADKASRREAGGEVFGMAHIGEETALAREAESLRSMNASCAEQLADTLTRLGFAQPAGFPELSMAVSSAVDALLHAKQAMEQLTEAGTAVRALRPAVNGAMEALGREPSGKKLSMAEEIRSCVSEIKQIPILLELGEVGEELNGLSVQDLQESLTEAEATIEAQQSSIMQLEGEMKTLEASFSTRLAEIVMASRKPERQLPSVEYLTNRVESLERQLREAREQQVKTMVMAHRSPPREPRSAPVPEEGEAKEAEAPGPAPEFDEDDGEVFAEPDEAVDADKPDEKLEMEPRHQVQIEADDEVSAADAPSVPPKLGEGLDLGTVIVEEQMQSPRSVQ</sequence>
<evidence type="ECO:0000313" key="4">
    <source>
        <dbReference type="Proteomes" id="UP000717585"/>
    </source>
</evidence>
<reference evidence="3" key="1">
    <citation type="submission" date="2021-05" db="EMBL/GenBank/DDBJ databases">
        <title>A free-living protist that lacks canonical eukaryotic 1 DNA replication and segregation systems.</title>
        <authorList>
            <person name="Salas-Leiva D.E."/>
            <person name="Tromer E.C."/>
            <person name="Curtis B.A."/>
            <person name="Jerlstrom-Hultqvist J."/>
            <person name="Kolisko M."/>
            <person name="Yi Z."/>
            <person name="Salas-Leiva J.S."/>
            <person name="Gallot-Lavallee L."/>
            <person name="Kops G.J.P.L."/>
            <person name="Archibald J.M."/>
            <person name="Simpson A.G.B."/>
            <person name="Roger A.J."/>
        </authorList>
    </citation>
    <scope>NUCLEOTIDE SEQUENCE</scope>
    <source>
        <strain evidence="3">BICM</strain>
    </source>
</reference>
<feature type="coiled-coil region" evidence="1">
    <location>
        <begin position="694"/>
        <end position="749"/>
    </location>
</feature>
<comment type="caution">
    <text evidence="3">The sequence shown here is derived from an EMBL/GenBank/DDBJ whole genome shotgun (WGS) entry which is preliminary data.</text>
</comment>
<dbReference type="InterPro" id="IPR011047">
    <property type="entry name" value="Quinoprotein_ADH-like_sf"/>
</dbReference>
<accession>A0A8J6E4C3</accession>
<keyword evidence="4" id="KW-1185">Reference proteome</keyword>
<feature type="coiled-coil region" evidence="1">
    <location>
        <begin position="840"/>
        <end position="874"/>
    </location>
</feature>